<dbReference type="Pfam" id="PF00264">
    <property type="entry name" value="Tyrosinase"/>
    <property type="match status" value="1"/>
</dbReference>
<gene>
    <name evidence="20" type="primary">LOC118432227</name>
</gene>
<dbReference type="OMA" id="ICTNDFM"/>
<dbReference type="GO" id="GO:0031410">
    <property type="term" value="C:cytoplasmic vesicle"/>
    <property type="evidence" value="ECO:0007669"/>
    <property type="project" value="UniProtKB-ARBA"/>
</dbReference>
<dbReference type="GO" id="GO:0043473">
    <property type="term" value="P:pigmentation"/>
    <property type="evidence" value="ECO:0000318"/>
    <property type="project" value="GO_Central"/>
</dbReference>
<protein>
    <recommendedName>
        <fullName evidence="14">Tyrosinase</fullName>
        <ecNumber evidence="4">1.14.18.1</ecNumber>
    </recommendedName>
    <alternativeName>
        <fullName evidence="15">Monophenol monooxygenase</fullName>
    </alternativeName>
</protein>
<dbReference type="GO" id="GO:0046872">
    <property type="term" value="F:metal ion binding"/>
    <property type="evidence" value="ECO:0007669"/>
    <property type="project" value="UniProtKB-KW"/>
</dbReference>
<dbReference type="Gene3D" id="1.10.1280.10">
    <property type="entry name" value="Di-copper center containing domain from catechol oxidase"/>
    <property type="match status" value="1"/>
</dbReference>
<dbReference type="GO" id="GO:0042438">
    <property type="term" value="P:melanin biosynthetic process"/>
    <property type="evidence" value="ECO:0000318"/>
    <property type="project" value="GO_Central"/>
</dbReference>
<evidence type="ECO:0000256" key="11">
    <source>
        <dbReference type="ARBA" id="ARBA00023101"/>
    </source>
</evidence>
<reference evidence="20" key="2">
    <citation type="submission" date="2025-08" db="UniProtKB">
        <authorList>
            <consortium name="RefSeq"/>
        </authorList>
    </citation>
    <scope>IDENTIFICATION</scope>
    <source>
        <strain evidence="20">S238N-H82</strain>
        <tissue evidence="20">Testes</tissue>
    </source>
</reference>
<dbReference type="PRINTS" id="PR00092">
    <property type="entry name" value="TYROSINASE"/>
</dbReference>
<dbReference type="OrthoDB" id="5913710at2759"/>
<evidence type="ECO:0000256" key="1">
    <source>
        <dbReference type="ARBA" id="ARBA00001973"/>
    </source>
</evidence>
<dbReference type="InterPro" id="IPR050316">
    <property type="entry name" value="Tyrosinase/Hemocyanin"/>
</dbReference>
<dbReference type="EC" id="1.14.18.1" evidence="4"/>
<keyword evidence="5 16" id="KW-0812">Transmembrane</keyword>
<evidence type="ECO:0000256" key="2">
    <source>
        <dbReference type="ARBA" id="ARBA00004573"/>
    </source>
</evidence>
<evidence type="ECO:0000313" key="20">
    <source>
        <dbReference type="RefSeq" id="XP_035699651.1"/>
    </source>
</evidence>
<comment type="cofactor">
    <cofactor evidence="1">
        <name>Cu(2+)</name>
        <dbReference type="ChEBI" id="CHEBI:29036"/>
    </cofactor>
</comment>
<keyword evidence="16" id="KW-1133">Transmembrane helix</keyword>
<evidence type="ECO:0000256" key="12">
    <source>
        <dbReference type="ARBA" id="ARBA00023136"/>
    </source>
</evidence>
<dbReference type="SUPFAM" id="SSF48056">
    <property type="entry name" value="Di-copper centre-containing domain"/>
    <property type="match status" value="1"/>
</dbReference>
<evidence type="ECO:0000256" key="15">
    <source>
        <dbReference type="ARBA" id="ARBA00042251"/>
    </source>
</evidence>
<evidence type="ECO:0000256" key="7">
    <source>
        <dbReference type="ARBA" id="ARBA00022729"/>
    </source>
</evidence>
<reference evidence="19" key="1">
    <citation type="journal article" date="2020" name="Nat. Ecol. Evol.">
        <title>Deeply conserved synteny resolves early events in vertebrate evolution.</title>
        <authorList>
            <person name="Simakov O."/>
            <person name="Marletaz F."/>
            <person name="Yue J.X."/>
            <person name="O'Connell B."/>
            <person name="Jenkins J."/>
            <person name="Brandt A."/>
            <person name="Calef R."/>
            <person name="Tung C.H."/>
            <person name="Huang T.K."/>
            <person name="Schmutz J."/>
            <person name="Satoh N."/>
            <person name="Yu J.K."/>
            <person name="Putnam N.H."/>
            <person name="Green R.E."/>
            <person name="Rokhsar D.S."/>
        </authorList>
    </citation>
    <scope>NUCLEOTIDE SEQUENCE [LARGE SCALE GENOMIC DNA]</scope>
    <source>
        <strain evidence="19">S238N-H82</strain>
    </source>
</reference>
<keyword evidence="8" id="KW-0560">Oxidoreductase</keyword>
<evidence type="ECO:0000256" key="9">
    <source>
        <dbReference type="ARBA" id="ARBA00023008"/>
    </source>
</evidence>
<keyword evidence="10" id="KW-0503">Monooxygenase</keyword>
<dbReference type="GeneID" id="118432227"/>
<dbReference type="InterPro" id="IPR002227">
    <property type="entry name" value="Tyrosinase_Cu-bd"/>
</dbReference>
<evidence type="ECO:0000256" key="17">
    <source>
        <dbReference type="SAM" id="SignalP"/>
    </source>
</evidence>
<keyword evidence="19" id="KW-1185">Reference proteome</keyword>
<dbReference type="GO" id="GO:0004503">
    <property type="term" value="F:tyrosinase activity"/>
    <property type="evidence" value="ECO:0000318"/>
    <property type="project" value="GO_Central"/>
</dbReference>
<feature type="transmembrane region" description="Helical" evidence="16">
    <location>
        <begin position="513"/>
        <end position="541"/>
    </location>
</feature>
<sequence>MSRCGRVTIIEAIVLLIVTAGQFRAGDAQFPRVCTSADHISQKECCPIPPGFTEPCGGPGRGRCAEIADATVDDPAWKEAYKVDDRRHWPTVFFNRACVCEGFFSGYDCTKCIWGRRGRNCTTEKLSVRRNIRHLSPEDVEKVKRYFNAAKTAPSDYVMALEFYEDINGSEDFADVSVYNYFVATHYYASRATMPPYKHGYCKTEADCQIDFAHEGSGFPTWHRAFLLELERALQEVNNDPDFTIPYWDWTEAENCTICTNDYVGANYEDGSLDPRSLFATWETICVQSDPFYNATSRNHTKPCNVTKRDGHVMRNPGHQDRKRFGESMYRLPTAAEVDFGLRFPTFDRRPYSKTANCTFRNLLEGFADTSTGKYRGDRYVNGTLIPGAHTLHNHVHLYLDGTMSAVPSSVNDPVFSLHHCFVDRIFEKWIRRHKTPSNEALPKTGASPGHNRHEYIVPFFPPYSHADFFKPSTALGYDYEDVDGDGMSEGERIQDNSNLGECSTATDPWTDVLIYVVIGVVGFVILIAMFACFCCIFCYICKRRQQSSGAGRSNWVPLSTSAPEHA</sequence>
<evidence type="ECO:0000256" key="16">
    <source>
        <dbReference type="SAM" id="Phobius"/>
    </source>
</evidence>
<proteinExistence type="inferred from homology"/>
<accession>A0A9J7NCN2</accession>
<evidence type="ECO:0000256" key="10">
    <source>
        <dbReference type="ARBA" id="ARBA00023033"/>
    </source>
</evidence>
<evidence type="ECO:0000256" key="8">
    <source>
        <dbReference type="ARBA" id="ARBA00023002"/>
    </source>
</evidence>
<evidence type="ECO:0000313" key="19">
    <source>
        <dbReference type="Proteomes" id="UP000001554"/>
    </source>
</evidence>
<dbReference type="KEGG" id="bfo:118432227"/>
<feature type="domain" description="Tyrosinase copper-binding" evidence="18">
    <location>
        <begin position="214"/>
        <end position="231"/>
    </location>
</feature>
<name>A0A9J7NCN2_BRAFL</name>
<dbReference type="FunFam" id="1.10.1280.10:FF:000012">
    <property type="entry name" value="Uncharacterized protein"/>
    <property type="match status" value="1"/>
</dbReference>
<evidence type="ECO:0000256" key="13">
    <source>
        <dbReference type="ARBA" id="ARBA00023180"/>
    </source>
</evidence>
<keyword evidence="7 17" id="KW-0732">Signal</keyword>
<dbReference type="PANTHER" id="PTHR11474:SF124">
    <property type="entry name" value="TYROSINASE"/>
    <property type="match status" value="1"/>
</dbReference>
<evidence type="ECO:0000256" key="14">
    <source>
        <dbReference type="ARBA" id="ARBA00039304"/>
    </source>
</evidence>
<evidence type="ECO:0000256" key="4">
    <source>
        <dbReference type="ARBA" id="ARBA00011906"/>
    </source>
</evidence>
<dbReference type="RefSeq" id="XP_035699651.1">
    <property type="nucleotide sequence ID" value="XM_035843758.1"/>
</dbReference>
<keyword evidence="11" id="KW-0470">Melanin biosynthesis</keyword>
<feature type="signal peptide" evidence="17">
    <location>
        <begin position="1"/>
        <end position="28"/>
    </location>
</feature>
<keyword evidence="13" id="KW-0325">Glycoprotein</keyword>
<evidence type="ECO:0000256" key="5">
    <source>
        <dbReference type="ARBA" id="ARBA00022692"/>
    </source>
</evidence>
<dbReference type="PROSITE" id="PS00497">
    <property type="entry name" value="TYROSINASE_1"/>
    <property type="match status" value="1"/>
</dbReference>
<keyword evidence="12 16" id="KW-0472">Membrane</keyword>
<dbReference type="InterPro" id="IPR008922">
    <property type="entry name" value="Di-copper_centre_dom_sf"/>
</dbReference>
<comment type="subcellular location">
    <subcellularLocation>
        <location evidence="2">Melanosome membrane</location>
        <topology evidence="2">Single-pass type I membrane protein</topology>
    </subcellularLocation>
</comment>
<comment type="similarity">
    <text evidence="3">Belongs to the tyrosinase family.</text>
</comment>
<organism evidence="19 20">
    <name type="scientific">Branchiostoma floridae</name>
    <name type="common">Florida lancelet</name>
    <name type="synonym">Amphioxus</name>
    <dbReference type="NCBI Taxonomy" id="7739"/>
    <lineage>
        <taxon>Eukaryota</taxon>
        <taxon>Metazoa</taxon>
        <taxon>Chordata</taxon>
        <taxon>Cephalochordata</taxon>
        <taxon>Leptocardii</taxon>
        <taxon>Amphioxiformes</taxon>
        <taxon>Branchiostomatidae</taxon>
        <taxon>Branchiostoma</taxon>
    </lineage>
</organism>
<dbReference type="Proteomes" id="UP000001554">
    <property type="component" value="Chromosome 15"/>
</dbReference>
<dbReference type="AlphaFoldDB" id="A0A9J7NCN2"/>
<evidence type="ECO:0000256" key="3">
    <source>
        <dbReference type="ARBA" id="ARBA00009928"/>
    </source>
</evidence>
<keyword evidence="9" id="KW-0186">Copper</keyword>
<evidence type="ECO:0000259" key="18">
    <source>
        <dbReference type="PROSITE" id="PS00497"/>
    </source>
</evidence>
<evidence type="ECO:0000256" key="6">
    <source>
        <dbReference type="ARBA" id="ARBA00022723"/>
    </source>
</evidence>
<dbReference type="PANTHER" id="PTHR11474">
    <property type="entry name" value="TYROSINASE FAMILY MEMBER"/>
    <property type="match status" value="1"/>
</dbReference>
<feature type="chain" id="PRO_5039932411" description="Tyrosinase" evidence="17">
    <location>
        <begin position="29"/>
        <end position="567"/>
    </location>
</feature>
<keyword evidence="6" id="KW-0479">Metal-binding</keyword>